<dbReference type="Pfam" id="PF13671">
    <property type="entry name" value="AAA_33"/>
    <property type="match status" value="1"/>
</dbReference>
<dbReference type="EMBL" id="CP082781">
    <property type="protein sequence ID" value="UGS27505.1"/>
    <property type="molecule type" value="Genomic_DNA"/>
</dbReference>
<evidence type="ECO:0000313" key="3">
    <source>
        <dbReference type="Proteomes" id="UP001199642"/>
    </source>
</evidence>
<accession>A0ABY3RW38</accession>
<dbReference type="Proteomes" id="UP001199642">
    <property type="component" value="Chromosome"/>
</dbReference>
<gene>
    <name evidence="2" type="ORF">K8F61_04745</name>
</gene>
<sequence>MTGSVVLVSGLPGVGKTTIARALAGAAPRGVHLDSDDIGESFIVSGLVVPGAEPADEAERQLALRRENLFALSRNYTAAGFDVAVSDVVLWPGLLRAYRIGVFAPLRFVLLTASPEAVSARDAGRDKQVAAAWTHLRAAQDAWQAPGLRIDTTTLTAEATLEAIHDGWDAALV</sequence>
<proteinExistence type="predicted"/>
<dbReference type="InterPro" id="IPR003593">
    <property type="entry name" value="AAA+_ATPase"/>
</dbReference>
<dbReference type="InterPro" id="IPR027417">
    <property type="entry name" value="P-loop_NTPase"/>
</dbReference>
<reference evidence="2 3" key="1">
    <citation type="submission" date="2023-01" db="EMBL/GenBank/DDBJ databases">
        <title>Characterization of estradiol degrading bacteria Microbacterium sp. MZT7 and reveal degrading genes through genome analysis.</title>
        <authorList>
            <person name="Hao P."/>
            <person name="Gao Y."/>
        </authorList>
    </citation>
    <scope>NUCLEOTIDE SEQUENCE [LARGE SCALE GENOMIC DNA]</scope>
    <source>
        <strain evidence="2 3">MZT7</strain>
    </source>
</reference>
<dbReference type="RefSeq" id="WP_231820852.1">
    <property type="nucleotide sequence ID" value="NZ_CP082781.1"/>
</dbReference>
<dbReference type="SMART" id="SM00382">
    <property type="entry name" value="AAA"/>
    <property type="match status" value="1"/>
</dbReference>
<evidence type="ECO:0000313" key="2">
    <source>
        <dbReference type="EMBL" id="UGS27505.1"/>
    </source>
</evidence>
<name>A0ABY3RW38_9MICO</name>
<protein>
    <submittedName>
        <fullName evidence="2">AAA family ATPase</fullName>
    </submittedName>
</protein>
<organism evidence="2 3">
    <name type="scientific">Microbacterium resistens</name>
    <dbReference type="NCBI Taxonomy" id="156977"/>
    <lineage>
        <taxon>Bacteria</taxon>
        <taxon>Bacillati</taxon>
        <taxon>Actinomycetota</taxon>
        <taxon>Actinomycetes</taxon>
        <taxon>Micrococcales</taxon>
        <taxon>Microbacteriaceae</taxon>
        <taxon>Microbacterium</taxon>
    </lineage>
</organism>
<feature type="domain" description="AAA+ ATPase" evidence="1">
    <location>
        <begin position="2"/>
        <end position="135"/>
    </location>
</feature>
<dbReference type="Gene3D" id="3.40.50.300">
    <property type="entry name" value="P-loop containing nucleotide triphosphate hydrolases"/>
    <property type="match status" value="1"/>
</dbReference>
<dbReference type="SUPFAM" id="SSF52540">
    <property type="entry name" value="P-loop containing nucleoside triphosphate hydrolases"/>
    <property type="match status" value="1"/>
</dbReference>
<evidence type="ECO:0000259" key="1">
    <source>
        <dbReference type="SMART" id="SM00382"/>
    </source>
</evidence>
<keyword evidence="3" id="KW-1185">Reference proteome</keyword>